<feature type="region of interest" description="Disordered" evidence="1">
    <location>
        <begin position="1"/>
        <end position="106"/>
    </location>
</feature>
<comment type="caution">
    <text evidence="2">The sequence shown here is derived from an EMBL/GenBank/DDBJ whole genome shotgun (WGS) entry which is preliminary data.</text>
</comment>
<feature type="compositionally biased region" description="Polar residues" evidence="1">
    <location>
        <begin position="90"/>
        <end position="101"/>
    </location>
</feature>
<feature type="compositionally biased region" description="Polar residues" evidence="1">
    <location>
        <begin position="464"/>
        <end position="497"/>
    </location>
</feature>
<feature type="compositionally biased region" description="Polar residues" evidence="1">
    <location>
        <begin position="572"/>
        <end position="581"/>
    </location>
</feature>
<name>A0AAW1PA82_9CHLO</name>
<dbReference type="EMBL" id="JALJOQ010000044">
    <property type="protein sequence ID" value="KAK9805333.1"/>
    <property type="molecule type" value="Genomic_DNA"/>
</dbReference>
<feature type="region of interest" description="Disordered" evidence="1">
    <location>
        <begin position="623"/>
        <end position="755"/>
    </location>
</feature>
<organism evidence="2 3">
    <name type="scientific">Symbiochloris irregularis</name>
    <dbReference type="NCBI Taxonomy" id="706552"/>
    <lineage>
        <taxon>Eukaryota</taxon>
        <taxon>Viridiplantae</taxon>
        <taxon>Chlorophyta</taxon>
        <taxon>core chlorophytes</taxon>
        <taxon>Trebouxiophyceae</taxon>
        <taxon>Trebouxiales</taxon>
        <taxon>Trebouxiaceae</taxon>
        <taxon>Symbiochloris</taxon>
    </lineage>
</organism>
<accession>A0AAW1PA82</accession>
<feature type="compositionally biased region" description="Polar residues" evidence="1">
    <location>
        <begin position="166"/>
        <end position="181"/>
    </location>
</feature>
<gene>
    <name evidence="2" type="ORF">WJX73_003237</name>
</gene>
<evidence type="ECO:0000313" key="2">
    <source>
        <dbReference type="EMBL" id="KAK9805333.1"/>
    </source>
</evidence>
<feature type="compositionally biased region" description="Polar residues" evidence="1">
    <location>
        <begin position="624"/>
        <end position="658"/>
    </location>
</feature>
<feature type="compositionally biased region" description="Polar residues" evidence="1">
    <location>
        <begin position="404"/>
        <end position="413"/>
    </location>
</feature>
<feature type="compositionally biased region" description="Low complexity" evidence="1">
    <location>
        <begin position="583"/>
        <end position="598"/>
    </location>
</feature>
<reference evidence="2 3" key="1">
    <citation type="journal article" date="2024" name="Nat. Commun.">
        <title>Phylogenomics reveals the evolutionary origins of lichenization in chlorophyte algae.</title>
        <authorList>
            <person name="Puginier C."/>
            <person name="Libourel C."/>
            <person name="Otte J."/>
            <person name="Skaloud P."/>
            <person name="Haon M."/>
            <person name="Grisel S."/>
            <person name="Petersen M."/>
            <person name="Berrin J.G."/>
            <person name="Delaux P.M."/>
            <person name="Dal Grande F."/>
            <person name="Keller J."/>
        </authorList>
    </citation>
    <scope>NUCLEOTIDE SEQUENCE [LARGE SCALE GENOMIC DNA]</scope>
    <source>
        <strain evidence="2 3">SAG 2036</strain>
    </source>
</reference>
<feature type="region of interest" description="Disordered" evidence="1">
    <location>
        <begin position="298"/>
        <end position="609"/>
    </location>
</feature>
<evidence type="ECO:0000256" key="1">
    <source>
        <dbReference type="SAM" id="MobiDB-lite"/>
    </source>
</evidence>
<keyword evidence="3" id="KW-1185">Reference proteome</keyword>
<feature type="compositionally biased region" description="Low complexity" evidence="1">
    <location>
        <begin position="697"/>
        <end position="713"/>
    </location>
</feature>
<feature type="region of interest" description="Disordered" evidence="1">
    <location>
        <begin position="147"/>
        <end position="236"/>
    </location>
</feature>
<feature type="compositionally biased region" description="Basic residues" evidence="1">
    <location>
        <begin position="436"/>
        <end position="447"/>
    </location>
</feature>
<feature type="compositionally biased region" description="Polar residues" evidence="1">
    <location>
        <begin position="148"/>
        <end position="159"/>
    </location>
</feature>
<feature type="compositionally biased region" description="Polar residues" evidence="1">
    <location>
        <begin position="1"/>
        <end position="21"/>
    </location>
</feature>
<dbReference type="AlphaFoldDB" id="A0AAW1PA82"/>
<dbReference type="Proteomes" id="UP001465755">
    <property type="component" value="Unassembled WGS sequence"/>
</dbReference>
<feature type="compositionally biased region" description="Polar residues" evidence="1">
    <location>
        <begin position="31"/>
        <end position="66"/>
    </location>
</feature>
<evidence type="ECO:0000313" key="3">
    <source>
        <dbReference type="Proteomes" id="UP001465755"/>
    </source>
</evidence>
<sequence>MADHSSLSGAESPNYMQNSPAHYQELDANLDTAQDSLHSSQPSPRGNNLQLNWRTGTNPMAGQRENQAPRDHSASGSRTAPPLSPPPAQHYTTAAQQSYSPIAQEGDGADVAVKEVQLGGGQRATIIMEDGRIKRIVSGNGQVAELRWQSSQPSPQANHSRLPMSISLTQDGQETVQSPQPSFGPRTRRSQPRNLSGGGGSFQPAPDRDRRGALYTAPSRVGGDSGQGGRKSRSMTEMRMAVEDGRRAPANYRPGMQRASSLAANPQRLVSAPVASRQLSLGSPDAEAVDMPTIMESTSQVPRDWNPMTNHWLPPNMTRTPGRRPAGSHPSPQTPSTGSPDSEGMPGSMPGVADGRSSSARTWSSSMPKARPARQQSSPINELGGHRQLSMSRRTRSRALWTGPIQTSQSIQDTPRRSLEGGRGQHHYGDQQQDRPKKRGFWSRLKRALFPSLSTRARDPKSLPRNSGDTATSAGRQPGSAVSNLSHMSQAQPSSPEDQYKQHRQRSGSTRAQSRRETLSPQWSREVLPQENYALQQQQQEQRQQQRQQQRLWSRESNQDPAVSSPPIHPPSTWSQHSQDFNRAGSSGLRASGRAASRPLDASPARTTAMNGVDPAQAWRYAQTPPSRQPSNTASAFPSETSPLSNAPSLGNGPSSRRQVGAVQPRRASSRRLDSTRADSLQSIGGGVSSWQDRPDPAAFAFNAPPSSSKSPAVQHNDENVPEGGNVSHRRERRRREGITQEQASAAAPGPLPRLRAGMAGKWRKNAVEGTSGSQVDDLLQMSSLQRLAREKVSEMEIVELEDALEIIWHICLNNGASRISKAERFDKSGEVMEGPRRDGRPGILRSQLTITPEGHVHIRSLQNEPFSAVFHDRFKLSTGGRRIKFDQKFQLLAPGVLPVKHFSIWHRIVEE</sequence>
<protein>
    <submittedName>
        <fullName evidence="2">Uncharacterized protein</fullName>
    </submittedName>
</protein>
<feature type="compositionally biased region" description="Polar residues" evidence="1">
    <location>
        <begin position="330"/>
        <end position="340"/>
    </location>
</feature>
<feature type="compositionally biased region" description="Low complexity" evidence="1">
    <location>
        <begin position="357"/>
        <end position="366"/>
    </location>
</feature>
<proteinExistence type="predicted"/>
<feature type="compositionally biased region" description="Low complexity" evidence="1">
    <location>
        <begin position="746"/>
        <end position="755"/>
    </location>
</feature>
<feature type="compositionally biased region" description="Low complexity" evidence="1">
    <location>
        <begin position="536"/>
        <end position="551"/>
    </location>
</feature>